<dbReference type="AlphaFoldDB" id="A0A9W5WVV7"/>
<evidence type="ECO:0000256" key="1">
    <source>
        <dbReference type="SAM" id="Coils"/>
    </source>
</evidence>
<gene>
    <name evidence="3" type="ORF">BaOVIS_026780</name>
</gene>
<proteinExistence type="predicted"/>
<feature type="region of interest" description="Disordered" evidence="2">
    <location>
        <begin position="1"/>
        <end position="47"/>
    </location>
</feature>
<sequence>MTGGSDSLSIKGTPLSGRPWKKDARPRRALSKSGGAHTAEERSRKKWEEAQALKNEMKEIAAEAEEAIKRAKERQMERNRKLRARRAKREANAIKSAGNDVVLVSNSGLHLVYIIHFFFREGRQDDQKGKAQAHQGDARDGKHPHAKALISVVAMCTT</sequence>
<dbReference type="EMBL" id="BLIY01000018">
    <property type="protein sequence ID" value="GFE55274.1"/>
    <property type="molecule type" value="Genomic_DNA"/>
</dbReference>
<feature type="region of interest" description="Disordered" evidence="2">
    <location>
        <begin position="124"/>
        <end position="144"/>
    </location>
</feature>
<comment type="caution">
    <text evidence="3">The sequence shown here is derived from an EMBL/GenBank/DDBJ whole genome shotgun (WGS) entry which is preliminary data.</text>
</comment>
<evidence type="ECO:0000256" key="2">
    <source>
        <dbReference type="SAM" id="MobiDB-lite"/>
    </source>
</evidence>
<name>A0A9W5WVV7_BABOV</name>
<accession>A0A9W5WVV7</accession>
<organism evidence="3 4">
    <name type="scientific">Babesia ovis</name>
    <dbReference type="NCBI Taxonomy" id="5869"/>
    <lineage>
        <taxon>Eukaryota</taxon>
        <taxon>Sar</taxon>
        <taxon>Alveolata</taxon>
        <taxon>Apicomplexa</taxon>
        <taxon>Aconoidasida</taxon>
        <taxon>Piroplasmida</taxon>
        <taxon>Babesiidae</taxon>
        <taxon>Babesia</taxon>
    </lineage>
</organism>
<reference evidence="3" key="1">
    <citation type="submission" date="2019-12" db="EMBL/GenBank/DDBJ databases">
        <title>Genome sequence of Babesia ovis.</title>
        <authorList>
            <person name="Yamagishi J."/>
            <person name="Sevinc F."/>
            <person name="Xuan X."/>
        </authorList>
    </citation>
    <scope>NUCLEOTIDE SEQUENCE</scope>
    <source>
        <strain evidence="3">Selcuk</strain>
    </source>
</reference>
<evidence type="ECO:0000313" key="3">
    <source>
        <dbReference type="EMBL" id="GFE55274.1"/>
    </source>
</evidence>
<keyword evidence="1" id="KW-0175">Coiled coil</keyword>
<protein>
    <submittedName>
        <fullName evidence="3">NADH:flavin oxidoreductase, putative</fullName>
    </submittedName>
</protein>
<feature type="coiled-coil region" evidence="1">
    <location>
        <begin position="47"/>
        <end position="92"/>
    </location>
</feature>
<feature type="compositionally biased region" description="Basic and acidic residues" evidence="2">
    <location>
        <begin position="38"/>
        <end position="47"/>
    </location>
</feature>
<dbReference type="Proteomes" id="UP001057455">
    <property type="component" value="Unassembled WGS sequence"/>
</dbReference>
<feature type="compositionally biased region" description="Polar residues" evidence="2">
    <location>
        <begin position="1"/>
        <end position="10"/>
    </location>
</feature>
<evidence type="ECO:0000313" key="4">
    <source>
        <dbReference type="Proteomes" id="UP001057455"/>
    </source>
</evidence>
<dbReference type="OrthoDB" id="365935at2759"/>
<keyword evidence="4" id="KW-1185">Reference proteome</keyword>